<dbReference type="RefSeq" id="WP_148976035.1">
    <property type="nucleotide sequence ID" value="NZ_JBNIKV010000004.1"/>
</dbReference>
<feature type="domain" description="YrhK" evidence="2">
    <location>
        <begin position="29"/>
        <end position="84"/>
    </location>
</feature>
<sequence length="105" mass="12246">MALQIEKKVYDNDEDVYIQVGKYKMIVEKRYNLLSWLNDFFLGVLYFIGSILYLTDVDQRIAISFFLAGSVLMIARAVLNILKDLHIRSIKPGSGKGRWKERENE</sequence>
<evidence type="ECO:0000313" key="4">
    <source>
        <dbReference type="Proteomes" id="UP000322139"/>
    </source>
</evidence>
<feature type="transmembrane region" description="Helical" evidence="1">
    <location>
        <begin position="33"/>
        <end position="55"/>
    </location>
</feature>
<keyword evidence="1" id="KW-1133">Transmembrane helix</keyword>
<evidence type="ECO:0000313" key="3">
    <source>
        <dbReference type="EMBL" id="TYS45941.1"/>
    </source>
</evidence>
<evidence type="ECO:0000256" key="1">
    <source>
        <dbReference type="SAM" id="Phobius"/>
    </source>
</evidence>
<reference evidence="3 4" key="1">
    <citation type="submission" date="2019-08" db="EMBL/GenBank/DDBJ databases">
        <title>Bacillus genomes from the desert of Cuatro Cienegas, Coahuila.</title>
        <authorList>
            <person name="Olmedo-Alvarez G."/>
        </authorList>
    </citation>
    <scope>NUCLEOTIDE SEQUENCE [LARGE SCALE GENOMIC DNA]</scope>
    <source>
        <strain evidence="3 4">CH446_14T</strain>
    </source>
</reference>
<dbReference type="Proteomes" id="UP000322139">
    <property type="component" value="Unassembled WGS sequence"/>
</dbReference>
<evidence type="ECO:0000259" key="2">
    <source>
        <dbReference type="Pfam" id="PF14145"/>
    </source>
</evidence>
<gene>
    <name evidence="3" type="ORF">FZD51_18025</name>
</gene>
<dbReference type="EMBL" id="VTER01000009">
    <property type="protein sequence ID" value="TYS45941.1"/>
    <property type="molecule type" value="Genomic_DNA"/>
</dbReference>
<name>A0A5D4R6R7_9BACI</name>
<organism evidence="3 4">
    <name type="scientific">Bacillus infantis</name>
    <dbReference type="NCBI Taxonomy" id="324767"/>
    <lineage>
        <taxon>Bacteria</taxon>
        <taxon>Bacillati</taxon>
        <taxon>Bacillota</taxon>
        <taxon>Bacilli</taxon>
        <taxon>Bacillales</taxon>
        <taxon>Bacillaceae</taxon>
        <taxon>Bacillus</taxon>
    </lineage>
</organism>
<accession>A0A5D4R6R7</accession>
<comment type="caution">
    <text evidence="3">The sequence shown here is derived from an EMBL/GenBank/DDBJ whole genome shotgun (WGS) entry which is preliminary data.</text>
</comment>
<proteinExistence type="predicted"/>
<keyword evidence="1" id="KW-0812">Transmembrane</keyword>
<keyword evidence="1" id="KW-0472">Membrane</keyword>
<dbReference type="InterPro" id="IPR025424">
    <property type="entry name" value="YrhK_domain"/>
</dbReference>
<protein>
    <recommendedName>
        <fullName evidence="2">YrhK domain-containing protein</fullName>
    </recommendedName>
</protein>
<dbReference type="Pfam" id="PF14145">
    <property type="entry name" value="YrhK"/>
    <property type="match status" value="1"/>
</dbReference>
<feature type="transmembrane region" description="Helical" evidence="1">
    <location>
        <begin position="61"/>
        <end position="82"/>
    </location>
</feature>
<dbReference type="AlphaFoldDB" id="A0A5D4R6R7"/>